<name>A0ABU5QFB1_9BACT</name>
<reference evidence="1 2" key="1">
    <citation type="submission" date="2023-12" db="EMBL/GenBank/DDBJ databases">
        <title>Novel species of the genus Arcicella isolated from rivers.</title>
        <authorList>
            <person name="Lu H."/>
        </authorList>
    </citation>
    <scope>NUCLEOTIDE SEQUENCE [LARGE SCALE GENOMIC DNA]</scope>
    <source>
        <strain evidence="1 2">KCTC 23307</strain>
    </source>
</reference>
<evidence type="ECO:0000313" key="1">
    <source>
        <dbReference type="EMBL" id="MEA5141317.1"/>
    </source>
</evidence>
<accession>A0ABU5QFB1</accession>
<keyword evidence="2" id="KW-1185">Reference proteome</keyword>
<sequence length="128" mass="15540">MNRDTQLQNLRPILIFEKQAETTLEKFQNDTLRPILKLQNDLLIQVFTKYCQQRKGLFFKLSDKDKLIYIDQNIRKDMKFKHYLEGIITGHFTLDEYQLFLNHEEELTKRMIHLLIQRLQSQLLLLTM</sequence>
<evidence type="ECO:0000313" key="2">
    <source>
        <dbReference type="Proteomes" id="UP001302949"/>
    </source>
</evidence>
<organism evidence="1 2">
    <name type="scientific">Arcicella rigui</name>
    <dbReference type="NCBI Taxonomy" id="797020"/>
    <lineage>
        <taxon>Bacteria</taxon>
        <taxon>Pseudomonadati</taxon>
        <taxon>Bacteroidota</taxon>
        <taxon>Cytophagia</taxon>
        <taxon>Cytophagales</taxon>
        <taxon>Flectobacillaceae</taxon>
        <taxon>Arcicella</taxon>
    </lineage>
</organism>
<dbReference type="Proteomes" id="UP001302949">
    <property type="component" value="Unassembled WGS sequence"/>
</dbReference>
<proteinExistence type="predicted"/>
<dbReference type="EMBL" id="JAYFUM010000026">
    <property type="protein sequence ID" value="MEA5141317.1"/>
    <property type="molecule type" value="Genomic_DNA"/>
</dbReference>
<gene>
    <name evidence="1" type="ORF">VB248_19340</name>
</gene>
<comment type="caution">
    <text evidence="1">The sequence shown here is derived from an EMBL/GenBank/DDBJ whole genome shotgun (WGS) entry which is preliminary data.</text>
</comment>
<protein>
    <submittedName>
        <fullName evidence="1">Glyoxalase</fullName>
    </submittedName>
</protein>
<dbReference type="RefSeq" id="WP_323298473.1">
    <property type="nucleotide sequence ID" value="NZ_JAYFUM010000026.1"/>
</dbReference>